<accession>A0A3B0UEX5</accession>
<reference evidence="1" key="1">
    <citation type="submission" date="2018-06" db="EMBL/GenBank/DDBJ databases">
        <authorList>
            <person name="Zhirakovskaya E."/>
        </authorList>
    </citation>
    <scope>NUCLEOTIDE SEQUENCE</scope>
</reference>
<evidence type="ECO:0000313" key="1">
    <source>
        <dbReference type="EMBL" id="VAW29128.1"/>
    </source>
</evidence>
<feature type="non-terminal residue" evidence="1">
    <location>
        <position position="34"/>
    </location>
</feature>
<gene>
    <name evidence="1" type="ORF">MNBD_BACTEROID07-1014</name>
</gene>
<dbReference type="PROSITE" id="PS51257">
    <property type="entry name" value="PROKAR_LIPOPROTEIN"/>
    <property type="match status" value="1"/>
</dbReference>
<protein>
    <submittedName>
        <fullName evidence="1">Uncharacterized protein</fullName>
    </submittedName>
</protein>
<organism evidence="1">
    <name type="scientific">hydrothermal vent metagenome</name>
    <dbReference type="NCBI Taxonomy" id="652676"/>
    <lineage>
        <taxon>unclassified sequences</taxon>
        <taxon>metagenomes</taxon>
        <taxon>ecological metagenomes</taxon>
    </lineage>
</organism>
<proteinExistence type="predicted"/>
<dbReference type="EMBL" id="UOET01000326">
    <property type="protein sequence ID" value="VAW29128.1"/>
    <property type="molecule type" value="Genomic_DNA"/>
</dbReference>
<name>A0A3B0UEX5_9ZZZZ</name>
<dbReference type="AlphaFoldDB" id="A0A3B0UEX5"/>
<sequence length="34" mass="3644">MRTTKQMKTLSLLAAIILLGFSACKKSPPQPAAK</sequence>